<dbReference type="EMBL" id="JACHMP010000001">
    <property type="protein sequence ID" value="MBB5821522.1"/>
    <property type="molecule type" value="Genomic_DNA"/>
</dbReference>
<dbReference type="RefSeq" id="WP_184545626.1">
    <property type="nucleotide sequence ID" value="NZ_JACHMP010000001.1"/>
</dbReference>
<evidence type="ECO:0000313" key="2">
    <source>
        <dbReference type="Proteomes" id="UP000540685"/>
    </source>
</evidence>
<dbReference type="PANTHER" id="PTHR36452">
    <property type="entry name" value="CHROMOSOME 12, WHOLE GENOME SHOTGUN SEQUENCE"/>
    <property type="match status" value="1"/>
</dbReference>
<accession>A0A7W9IIU7</accession>
<name>A0A7W9IIU7_9ACTN</name>
<organism evidence="1 2">
    <name type="scientific">Streptosporangium becharense</name>
    <dbReference type="NCBI Taxonomy" id="1816182"/>
    <lineage>
        <taxon>Bacteria</taxon>
        <taxon>Bacillati</taxon>
        <taxon>Actinomycetota</taxon>
        <taxon>Actinomycetes</taxon>
        <taxon>Streptosporangiales</taxon>
        <taxon>Streptosporangiaceae</taxon>
        <taxon>Streptosporangium</taxon>
    </lineage>
</organism>
<dbReference type="InterPro" id="IPR012808">
    <property type="entry name" value="CHP02453"/>
</dbReference>
<protein>
    <submittedName>
        <fullName evidence="1">Uncharacterized protein (TIGR02453 family)</fullName>
    </submittedName>
</protein>
<dbReference type="NCBIfam" id="TIGR02453">
    <property type="entry name" value="TIGR02453 family protein"/>
    <property type="match status" value="1"/>
</dbReference>
<dbReference type="PIRSF" id="PIRSF028451">
    <property type="entry name" value="UCP028451"/>
    <property type="match status" value="1"/>
</dbReference>
<reference evidence="1 2" key="1">
    <citation type="submission" date="2020-08" db="EMBL/GenBank/DDBJ databases">
        <title>Sequencing the genomes of 1000 actinobacteria strains.</title>
        <authorList>
            <person name="Klenk H.-P."/>
        </authorList>
    </citation>
    <scope>NUCLEOTIDE SEQUENCE [LARGE SCALE GENOMIC DNA]</scope>
    <source>
        <strain evidence="1 2">DSM 46887</strain>
    </source>
</reference>
<proteinExistence type="predicted"/>
<gene>
    <name evidence="1" type="ORF">F4562_004584</name>
</gene>
<dbReference type="Proteomes" id="UP000540685">
    <property type="component" value="Unassembled WGS sequence"/>
</dbReference>
<evidence type="ECO:0000313" key="1">
    <source>
        <dbReference type="EMBL" id="MBB5821522.1"/>
    </source>
</evidence>
<dbReference type="AlphaFoldDB" id="A0A7W9IIU7"/>
<dbReference type="Pfam" id="PF09365">
    <property type="entry name" value="DUF2461"/>
    <property type="match status" value="1"/>
</dbReference>
<dbReference type="InterPro" id="IPR015996">
    <property type="entry name" value="UCP028451"/>
</dbReference>
<sequence>MSFSGFPDEAFLFYEGLEADNSKTYWARHRDVYDRAVKDPMAALGEELAGEFGPVHLFRPHRDVRFARDKSPYKTHQGAYAATAEAVGYYVQLDAAGIHVGAGLYAAQGDRLARYRAAVDEEISGVPLEKIVAEVRAAGYTVEGDRLKTRPRGVPEDHPRLDLLRHRSLHAGCRFEPEPWVHTPEVLDRVRTVWRDLTPLVEWLTVHLPSD</sequence>
<dbReference type="PANTHER" id="PTHR36452:SF1">
    <property type="entry name" value="DUF2461 DOMAIN-CONTAINING PROTEIN"/>
    <property type="match status" value="1"/>
</dbReference>
<comment type="caution">
    <text evidence="1">The sequence shown here is derived from an EMBL/GenBank/DDBJ whole genome shotgun (WGS) entry which is preliminary data.</text>
</comment>
<keyword evidence="2" id="KW-1185">Reference proteome</keyword>